<dbReference type="PANTHER" id="PTHR46825">
    <property type="entry name" value="D-ALANYL-D-ALANINE-CARBOXYPEPTIDASE/ENDOPEPTIDASE AMPH"/>
    <property type="match status" value="1"/>
</dbReference>
<feature type="region of interest" description="Disordered" evidence="2">
    <location>
        <begin position="396"/>
        <end position="433"/>
    </location>
</feature>
<dbReference type="AlphaFoldDB" id="A0A9P5TD91"/>
<comment type="caution">
    <text evidence="5">The sequence shown here is derived from an EMBL/GenBank/DDBJ whole genome shotgun (WGS) entry which is preliminary data.</text>
</comment>
<accession>A0A9P5TD91</accession>
<evidence type="ECO:0000256" key="1">
    <source>
        <dbReference type="ARBA" id="ARBA00038215"/>
    </source>
</evidence>
<reference evidence="5" key="2">
    <citation type="journal article" date="2020" name="Nat. Commun.">
        <title>Large-scale genome sequencing of mycorrhizal fungi provides insights into the early evolution of symbiotic traits.</title>
        <authorList>
            <person name="Miyauchi S."/>
            <person name="Kiss E."/>
            <person name="Kuo A."/>
            <person name="Drula E."/>
            <person name="Kohler A."/>
            <person name="Sanchez-Garcia M."/>
            <person name="Morin E."/>
            <person name="Andreopoulos B."/>
            <person name="Barry K.W."/>
            <person name="Bonito G."/>
            <person name="Buee M."/>
            <person name="Carver A."/>
            <person name="Chen C."/>
            <person name="Cichocki N."/>
            <person name="Clum A."/>
            <person name="Culley D."/>
            <person name="Crous P.W."/>
            <person name="Fauchery L."/>
            <person name="Girlanda M."/>
            <person name="Hayes R.D."/>
            <person name="Keri Z."/>
            <person name="LaButti K."/>
            <person name="Lipzen A."/>
            <person name="Lombard V."/>
            <person name="Magnuson J."/>
            <person name="Maillard F."/>
            <person name="Murat C."/>
            <person name="Nolan M."/>
            <person name="Ohm R.A."/>
            <person name="Pangilinan J."/>
            <person name="Pereira M.F."/>
            <person name="Perotto S."/>
            <person name="Peter M."/>
            <person name="Pfister S."/>
            <person name="Riley R."/>
            <person name="Sitrit Y."/>
            <person name="Stielow J.B."/>
            <person name="Szollosi G."/>
            <person name="Zifcakova L."/>
            <person name="Stursova M."/>
            <person name="Spatafora J.W."/>
            <person name="Tedersoo L."/>
            <person name="Vaario L.M."/>
            <person name="Yamada A."/>
            <person name="Yan M."/>
            <person name="Wang P."/>
            <person name="Xu J."/>
            <person name="Bruns T."/>
            <person name="Baldrian P."/>
            <person name="Vilgalys R."/>
            <person name="Dunand C."/>
            <person name="Henrissat B."/>
            <person name="Grigoriev I.V."/>
            <person name="Hibbett D."/>
            <person name="Nagy L.G."/>
            <person name="Martin F.M."/>
        </authorList>
    </citation>
    <scope>NUCLEOTIDE SEQUENCE</scope>
    <source>
        <strain evidence="5">Prilba</strain>
    </source>
</reference>
<evidence type="ECO:0000256" key="2">
    <source>
        <dbReference type="SAM" id="MobiDB-lite"/>
    </source>
</evidence>
<sequence length="573" mass="62061">MRLLLFLLSTIVALHGAVGATTGKERRSTPNGDSATVLTPKFVETVQGIVDAGEIPGLTLAFVSLTGPAELGAWGIRSENGTNMTTDTLFNIADSSKAFLSASLGIVIDDFAHGRNKTCLPAGLSTLTWKTKVADILPNDWKLMDPWASEKANLIDILTHLSGVASHDYSYKKNDSVSDITRNLRNFRPTFELREQWLYNNQMYMVGAYIVSTLTGMRYTDFVNNRIFKPLGMSSSTYSIDEALHTGKFTDTWTSFDRLIPPWIQEEYVDLVAGTAGVISCVLWLRMILNGGVDPISNVTIIPPAEFEIITEAHSIVSPNTDAQDSTYVYGLGWDRESYLGHDLIEHYGDAPGLSTYIGAALEDRIGIVVLVNAESKYTVIQNITTAAAAIAFGSADSSSPQTNQSTASRRSKQSRHASLTARAHDGDAPAPSDVDLLTGTYFNAGYGSGELCSVRSSSPSCKSVLDAFHAIDPSLSANSPDLFASWITLLSTHVRFTANDSQYLIDIGSIYPEGYGKNTTPFSTLAPGATAEFVVENENVVGFGWNDISDGVKRAGSVEETSDVWFVFVKQA</sequence>
<feature type="chain" id="PRO_5040143145" evidence="3">
    <location>
        <begin position="20"/>
        <end position="573"/>
    </location>
</feature>
<proteinExistence type="inferred from homology"/>
<gene>
    <name evidence="5" type="ORF">DFH94DRAFT_624798</name>
</gene>
<comment type="similarity">
    <text evidence="1">Belongs to the peptidase S12 family.</text>
</comment>
<dbReference type="EMBL" id="WHVB01000003">
    <property type="protein sequence ID" value="KAF8485343.1"/>
    <property type="molecule type" value="Genomic_DNA"/>
</dbReference>
<dbReference type="InterPro" id="IPR050491">
    <property type="entry name" value="AmpC-like"/>
</dbReference>
<dbReference type="OrthoDB" id="5946976at2759"/>
<dbReference type="InterPro" id="IPR012338">
    <property type="entry name" value="Beta-lactam/transpept-like"/>
</dbReference>
<dbReference type="PANTHER" id="PTHR46825:SF9">
    <property type="entry name" value="BETA-LACTAMASE-RELATED DOMAIN-CONTAINING PROTEIN"/>
    <property type="match status" value="1"/>
</dbReference>
<evidence type="ECO:0000313" key="6">
    <source>
        <dbReference type="Proteomes" id="UP000759537"/>
    </source>
</evidence>
<protein>
    <submittedName>
        <fullName evidence="5">Beta-lactamase/transpeptidase-like protein</fullName>
    </submittedName>
</protein>
<keyword evidence="6" id="KW-1185">Reference proteome</keyword>
<evidence type="ECO:0000259" key="4">
    <source>
        <dbReference type="Pfam" id="PF00144"/>
    </source>
</evidence>
<evidence type="ECO:0000313" key="5">
    <source>
        <dbReference type="EMBL" id="KAF8485343.1"/>
    </source>
</evidence>
<evidence type="ECO:0000256" key="3">
    <source>
        <dbReference type="SAM" id="SignalP"/>
    </source>
</evidence>
<feature type="domain" description="Beta-lactamase-related" evidence="4">
    <location>
        <begin position="44"/>
        <end position="377"/>
    </location>
</feature>
<organism evidence="5 6">
    <name type="scientific">Russula ochroleuca</name>
    <dbReference type="NCBI Taxonomy" id="152965"/>
    <lineage>
        <taxon>Eukaryota</taxon>
        <taxon>Fungi</taxon>
        <taxon>Dikarya</taxon>
        <taxon>Basidiomycota</taxon>
        <taxon>Agaricomycotina</taxon>
        <taxon>Agaricomycetes</taxon>
        <taxon>Russulales</taxon>
        <taxon>Russulaceae</taxon>
        <taxon>Russula</taxon>
    </lineage>
</organism>
<dbReference type="Gene3D" id="3.40.710.10">
    <property type="entry name" value="DD-peptidase/beta-lactamase superfamily"/>
    <property type="match status" value="1"/>
</dbReference>
<reference evidence="5" key="1">
    <citation type="submission" date="2019-10" db="EMBL/GenBank/DDBJ databases">
        <authorList>
            <consortium name="DOE Joint Genome Institute"/>
            <person name="Kuo A."/>
            <person name="Miyauchi S."/>
            <person name="Kiss E."/>
            <person name="Drula E."/>
            <person name="Kohler A."/>
            <person name="Sanchez-Garcia M."/>
            <person name="Andreopoulos B."/>
            <person name="Barry K.W."/>
            <person name="Bonito G."/>
            <person name="Buee M."/>
            <person name="Carver A."/>
            <person name="Chen C."/>
            <person name="Cichocki N."/>
            <person name="Clum A."/>
            <person name="Culley D."/>
            <person name="Crous P.W."/>
            <person name="Fauchery L."/>
            <person name="Girlanda M."/>
            <person name="Hayes R."/>
            <person name="Keri Z."/>
            <person name="LaButti K."/>
            <person name="Lipzen A."/>
            <person name="Lombard V."/>
            <person name="Magnuson J."/>
            <person name="Maillard F."/>
            <person name="Morin E."/>
            <person name="Murat C."/>
            <person name="Nolan M."/>
            <person name="Ohm R."/>
            <person name="Pangilinan J."/>
            <person name="Pereira M."/>
            <person name="Perotto S."/>
            <person name="Peter M."/>
            <person name="Riley R."/>
            <person name="Sitrit Y."/>
            <person name="Stielow B."/>
            <person name="Szollosi G."/>
            <person name="Zifcakova L."/>
            <person name="Stursova M."/>
            <person name="Spatafora J.W."/>
            <person name="Tedersoo L."/>
            <person name="Vaario L.-M."/>
            <person name="Yamada A."/>
            <person name="Yan M."/>
            <person name="Wang P."/>
            <person name="Xu J."/>
            <person name="Bruns T."/>
            <person name="Baldrian P."/>
            <person name="Vilgalys R."/>
            <person name="Henrissat B."/>
            <person name="Grigoriev I.V."/>
            <person name="Hibbett D."/>
            <person name="Nagy L.G."/>
            <person name="Martin F.M."/>
        </authorList>
    </citation>
    <scope>NUCLEOTIDE SEQUENCE</scope>
    <source>
        <strain evidence="5">Prilba</strain>
    </source>
</reference>
<dbReference type="InterPro" id="IPR001466">
    <property type="entry name" value="Beta-lactam-related"/>
</dbReference>
<dbReference type="Pfam" id="PF00144">
    <property type="entry name" value="Beta-lactamase"/>
    <property type="match status" value="1"/>
</dbReference>
<name>A0A9P5TD91_9AGAM</name>
<feature type="signal peptide" evidence="3">
    <location>
        <begin position="1"/>
        <end position="19"/>
    </location>
</feature>
<dbReference type="SUPFAM" id="SSF56601">
    <property type="entry name" value="beta-lactamase/transpeptidase-like"/>
    <property type="match status" value="1"/>
</dbReference>
<dbReference type="Proteomes" id="UP000759537">
    <property type="component" value="Unassembled WGS sequence"/>
</dbReference>
<keyword evidence="3" id="KW-0732">Signal</keyword>